<evidence type="ECO:0000313" key="3">
    <source>
        <dbReference type="EMBL" id="GLW61997.1"/>
    </source>
</evidence>
<proteinExistence type="predicted"/>
<dbReference type="SUPFAM" id="SSF51905">
    <property type="entry name" value="FAD/NAD(P)-binding domain"/>
    <property type="match status" value="1"/>
</dbReference>
<dbReference type="AlphaFoldDB" id="A0A9W6UU85"/>
<sequence length="418" mass="45661">MDDSVIDVLVVGAGPYGLSVGAYARQAGLQVRVIGIPMQFWRENMPAGMFLKSEPFASSLGSPVPGLGFREYSGGWPDGLPIPVDTFVSYGLWFTEHAVPEPEPSRVLRVEHTPGPRYRVMLSTGEEVRARSVVVSVGVGPFCHVPAELAALPPSLVSHSMDHREFDRFSGKEVVVVGAGQSALETAVLLADCGARPVLLARTPKLSWNDLPVKGAERLTSVVRGPRHGLGRGWRSWVLSERPQVVRYLPVRTRQRLVENTLGPAGAWWLRDRLDGRVTRLLGRRVVDAARLDDGRVRIVTEDRHGDRTEVRADHVIAATGYVPDVNRIALLDPDLRRRLRRTGLSPTLDAHFQSSLPGLYFAGLTAAATFGPVMRFVYGADFAARRIVGHLTATMHAGSPSGDTMTPVGETAMEVHR</sequence>
<comment type="caution">
    <text evidence="3">The sequence shown here is derived from an EMBL/GenBank/DDBJ whole genome shotgun (WGS) entry which is preliminary data.</text>
</comment>
<dbReference type="PRINTS" id="PR00469">
    <property type="entry name" value="PNDRDTASEII"/>
</dbReference>
<gene>
    <name evidence="3" type="ORF">Arub01_02410</name>
</gene>
<dbReference type="Proteomes" id="UP001165124">
    <property type="component" value="Unassembled WGS sequence"/>
</dbReference>
<dbReference type="PANTHER" id="PTHR43539">
    <property type="entry name" value="FLAVIN-BINDING MONOOXYGENASE-LIKE PROTEIN (AFU_ORTHOLOGUE AFUA_4G09220)"/>
    <property type="match status" value="1"/>
</dbReference>
<dbReference type="InterPro" id="IPR036188">
    <property type="entry name" value="FAD/NAD-bd_sf"/>
</dbReference>
<accession>A0A9W6UU85</accession>
<dbReference type="Pfam" id="PF07992">
    <property type="entry name" value="Pyr_redox_2"/>
    <property type="match status" value="1"/>
</dbReference>
<dbReference type="PRINTS" id="PR00368">
    <property type="entry name" value="FADPNR"/>
</dbReference>
<evidence type="ECO:0000256" key="1">
    <source>
        <dbReference type="ARBA" id="ARBA00023002"/>
    </source>
</evidence>
<dbReference type="EMBL" id="BSRZ01000001">
    <property type="protein sequence ID" value="GLW61997.1"/>
    <property type="molecule type" value="Genomic_DNA"/>
</dbReference>
<evidence type="ECO:0000259" key="2">
    <source>
        <dbReference type="Pfam" id="PF07992"/>
    </source>
</evidence>
<dbReference type="PANTHER" id="PTHR43539:SF78">
    <property type="entry name" value="FLAVIN-CONTAINING MONOOXYGENASE"/>
    <property type="match status" value="1"/>
</dbReference>
<organism evidence="3 4">
    <name type="scientific">Actinomadura rubrobrunea</name>
    <dbReference type="NCBI Taxonomy" id="115335"/>
    <lineage>
        <taxon>Bacteria</taxon>
        <taxon>Bacillati</taxon>
        <taxon>Actinomycetota</taxon>
        <taxon>Actinomycetes</taxon>
        <taxon>Streptosporangiales</taxon>
        <taxon>Thermomonosporaceae</taxon>
        <taxon>Actinomadura</taxon>
    </lineage>
</organism>
<dbReference type="GO" id="GO:0050660">
    <property type="term" value="F:flavin adenine dinucleotide binding"/>
    <property type="evidence" value="ECO:0007669"/>
    <property type="project" value="TreeGrafter"/>
</dbReference>
<dbReference type="Gene3D" id="3.50.50.60">
    <property type="entry name" value="FAD/NAD(P)-binding domain"/>
    <property type="match status" value="1"/>
</dbReference>
<dbReference type="RefSeq" id="WP_083951538.1">
    <property type="nucleotide sequence ID" value="NZ_BSRZ01000001.1"/>
</dbReference>
<feature type="domain" description="FAD/NAD(P)-binding" evidence="2">
    <location>
        <begin position="7"/>
        <end position="210"/>
    </location>
</feature>
<keyword evidence="4" id="KW-1185">Reference proteome</keyword>
<evidence type="ECO:0000313" key="4">
    <source>
        <dbReference type="Proteomes" id="UP001165124"/>
    </source>
</evidence>
<dbReference type="InterPro" id="IPR023753">
    <property type="entry name" value="FAD/NAD-binding_dom"/>
</dbReference>
<dbReference type="InterPro" id="IPR050982">
    <property type="entry name" value="Auxin_biosynth/cation_transpt"/>
</dbReference>
<reference evidence="3" key="1">
    <citation type="submission" date="2023-02" db="EMBL/GenBank/DDBJ databases">
        <title>Actinomadura rubrobrunea NBRC 14622.</title>
        <authorList>
            <person name="Ichikawa N."/>
            <person name="Sato H."/>
            <person name="Tonouchi N."/>
        </authorList>
    </citation>
    <scope>NUCLEOTIDE SEQUENCE</scope>
    <source>
        <strain evidence="3">NBRC 14622</strain>
    </source>
</reference>
<dbReference type="GO" id="GO:0004497">
    <property type="term" value="F:monooxygenase activity"/>
    <property type="evidence" value="ECO:0007669"/>
    <property type="project" value="TreeGrafter"/>
</dbReference>
<name>A0A9W6UU85_9ACTN</name>
<protein>
    <recommendedName>
        <fullName evidence="2">FAD/NAD(P)-binding domain-containing protein</fullName>
    </recommendedName>
</protein>
<keyword evidence="1" id="KW-0560">Oxidoreductase</keyword>